<evidence type="ECO:0000256" key="2">
    <source>
        <dbReference type="ARBA" id="ARBA00004752"/>
    </source>
</evidence>
<dbReference type="InterPro" id="IPR005762">
    <property type="entry name" value="MurD"/>
</dbReference>
<dbReference type="Pfam" id="PF21799">
    <property type="entry name" value="MurD-like_N"/>
    <property type="match status" value="1"/>
</dbReference>
<organism evidence="11 12">
    <name type="scientific">Hydrocarboniphaga daqingensis</name>
    <dbReference type="NCBI Taxonomy" id="490188"/>
    <lineage>
        <taxon>Bacteria</taxon>
        <taxon>Pseudomonadati</taxon>
        <taxon>Pseudomonadota</taxon>
        <taxon>Gammaproteobacteria</taxon>
        <taxon>Nevskiales</taxon>
        <taxon>Nevskiaceae</taxon>
        <taxon>Hydrocarboniphaga</taxon>
    </lineage>
</organism>
<dbReference type="SUPFAM" id="SSF51984">
    <property type="entry name" value="MurCD N-terminal domain"/>
    <property type="match status" value="1"/>
</dbReference>
<feature type="binding site" evidence="7">
    <location>
        <begin position="124"/>
        <end position="130"/>
    </location>
    <ligand>
        <name>ATP</name>
        <dbReference type="ChEBI" id="CHEBI:30616"/>
    </ligand>
</feature>
<dbReference type="GO" id="GO:0008360">
    <property type="term" value="P:regulation of cell shape"/>
    <property type="evidence" value="ECO:0007669"/>
    <property type="project" value="UniProtKB-KW"/>
</dbReference>
<accession>A0A1M5R726</accession>
<evidence type="ECO:0000256" key="6">
    <source>
        <dbReference type="ARBA" id="ARBA00022840"/>
    </source>
</evidence>
<keyword evidence="4 7" id="KW-0436">Ligase</keyword>
<keyword evidence="6 7" id="KW-0067">ATP-binding</keyword>
<dbReference type="AlphaFoldDB" id="A0A1M5R726"/>
<dbReference type="InterPro" id="IPR013221">
    <property type="entry name" value="Mur_ligase_cen"/>
</dbReference>
<evidence type="ECO:0000256" key="4">
    <source>
        <dbReference type="ARBA" id="ARBA00022598"/>
    </source>
</evidence>
<dbReference type="SUPFAM" id="SSF53244">
    <property type="entry name" value="MurD-like peptide ligases, peptide-binding domain"/>
    <property type="match status" value="1"/>
</dbReference>
<keyword evidence="7 8" id="KW-0132">Cell division</keyword>
<comment type="function">
    <text evidence="7 8">Cell wall formation. Catalyzes the addition of glutamate to the nucleotide precursor UDP-N-acetylmuramoyl-L-alanine (UMA).</text>
</comment>
<keyword evidence="7 8" id="KW-0573">Peptidoglycan synthesis</keyword>
<dbReference type="NCBIfam" id="TIGR01087">
    <property type="entry name" value="murD"/>
    <property type="match status" value="1"/>
</dbReference>
<dbReference type="OrthoDB" id="9809796at2"/>
<comment type="similarity">
    <text evidence="7">Belongs to the MurCDEF family.</text>
</comment>
<evidence type="ECO:0000259" key="10">
    <source>
        <dbReference type="Pfam" id="PF08245"/>
    </source>
</evidence>
<dbReference type="Pfam" id="PF02875">
    <property type="entry name" value="Mur_ligase_C"/>
    <property type="match status" value="1"/>
</dbReference>
<evidence type="ECO:0000313" key="11">
    <source>
        <dbReference type="EMBL" id="SHH22177.1"/>
    </source>
</evidence>
<dbReference type="InterPro" id="IPR036565">
    <property type="entry name" value="Mur-like_cat_sf"/>
</dbReference>
<dbReference type="Proteomes" id="UP000199758">
    <property type="component" value="Unassembled WGS sequence"/>
</dbReference>
<evidence type="ECO:0000256" key="8">
    <source>
        <dbReference type="RuleBase" id="RU003664"/>
    </source>
</evidence>
<name>A0A1M5R726_9GAMM</name>
<dbReference type="PANTHER" id="PTHR43692:SF1">
    <property type="entry name" value="UDP-N-ACETYLMURAMOYLALANINE--D-GLUTAMATE LIGASE"/>
    <property type="match status" value="1"/>
</dbReference>
<keyword evidence="7 8" id="KW-0133">Cell shape</keyword>
<dbReference type="GO" id="GO:0008764">
    <property type="term" value="F:UDP-N-acetylmuramoylalanine-D-glutamate ligase activity"/>
    <property type="evidence" value="ECO:0007669"/>
    <property type="project" value="UniProtKB-UniRule"/>
</dbReference>
<dbReference type="GO" id="GO:0009252">
    <property type="term" value="P:peptidoglycan biosynthetic process"/>
    <property type="evidence" value="ECO:0007669"/>
    <property type="project" value="UniProtKB-UniRule"/>
</dbReference>
<evidence type="ECO:0000256" key="5">
    <source>
        <dbReference type="ARBA" id="ARBA00022741"/>
    </source>
</evidence>
<dbReference type="SUPFAM" id="SSF53623">
    <property type="entry name" value="MurD-like peptide ligases, catalytic domain"/>
    <property type="match status" value="1"/>
</dbReference>
<dbReference type="RefSeq" id="WP_072898614.1">
    <property type="nucleotide sequence ID" value="NZ_FQWZ01000007.1"/>
</dbReference>
<dbReference type="HAMAP" id="MF_00639">
    <property type="entry name" value="MurD"/>
    <property type="match status" value="1"/>
</dbReference>
<comment type="subcellular location">
    <subcellularLocation>
        <location evidence="1 7 8">Cytoplasm</location>
    </subcellularLocation>
</comment>
<dbReference type="EC" id="6.3.2.9" evidence="7 8"/>
<dbReference type="InterPro" id="IPR004101">
    <property type="entry name" value="Mur_ligase_C"/>
</dbReference>
<keyword evidence="3 7" id="KW-0963">Cytoplasm</keyword>
<keyword evidence="12" id="KW-1185">Reference proteome</keyword>
<evidence type="ECO:0000259" key="9">
    <source>
        <dbReference type="Pfam" id="PF02875"/>
    </source>
</evidence>
<dbReference type="GO" id="GO:0051301">
    <property type="term" value="P:cell division"/>
    <property type="evidence" value="ECO:0007669"/>
    <property type="project" value="UniProtKB-KW"/>
</dbReference>
<evidence type="ECO:0000256" key="7">
    <source>
        <dbReference type="HAMAP-Rule" id="MF_00639"/>
    </source>
</evidence>
<reference evidence="11 12" key="1">
    <citation type="submission" date="2016-11" db="EMBL/GenBank/DDBJ databases">
        <authorList>
            <person name="Jaros S."/>
            <person name="Januszkiewicz K."/>
            <person name="Wedrychowicz H."/>
        </authorList>
    </citation>
    <scope>NUCLEOTIDE SEQUENCE [LARGE SCALE GENOMIC DNA]</scope>
    <source>
        <strain evidence="11 12">CGMCC 1.7049</strain>
    </source>
</reference>
<dbReference type="Gene3D" id="3.90.190.20">
    <property type="entry name" value="Mur ligase, C-terminal domain"/>
    <property type="match status" value="1"/>
</dbReference>
<comment type="catalytic activity">
    <reaction evidence="7 8">
        <text>UDP-N-acetyl-alpha-D-muramoyl-L-alanine + D-glutamate + ATP = UDP-N-acetyl-alpha-D-muramoyl-L-alanyl-D-glutamate + ADP + phosphate + H(+)</text>
        <dbReference type="Rhea" id="RHEA:16429"/>
        <dbReference type="ChEBI" id="CHEBI:15378"/>
        <dbReference type="ChEBI" id="CHEBI:29986"/>
        <dbReference type="ChEBI" id="CHEBI:30616"/>
        <dbReference type="ChEBI" id="CHEBI:43474"/>
        <dbReference type="ChEBI" id="CHEBI:83898"/>
        <dbReference type="ChEBI" id="CHEBI:83900"/>
        <dbReference type="ChEBI" id="CHEBI:456216"/>
        <dbReference type="EC" id="6.3.2.9"/>
    </reaction>
</comment>
<dbReference type="InterPro" id="IPR036615">
    <property type="entry name" value="Mur_ligase_C_dom_sf"/>
</dbReference>
<evidence type="ECO:0000313" key="12">
    <source>
        <dbReference type="Proteomes" id="UP000199758"/>
    </source>
</evidence>
<dbReference type="Pfam" id="PF08245">
    <property type="entry name" value="Mur_ligase_M"/>
    <property type="match status" value="1"/>
</dbReference>
<proteinExistence type="inferred from homology"/>
<dbReference type="GO" id="GO:0005524">
    <property type="term" value="F:ATP binding"/>
    <property type="evidence" value="ECO:0007669"/>
    <property type="project" value="UniProtKB-UniRule"/>
</dbReference>
<dbReference type="Gene3D" id="3.40.1190.10">
    <property type="entry name" value="Mur-like, catalytic domain"/>
    <property type="match status" value="1"/>
</dbReference>
<keyword evidence="7 8" id="KW-0131">Cell cycle</keyword>
<dbReference type="EMBL" id="FQWZ01000007">
    <property type="protein sequence ID" value="SHH22177.1"/>
    <property type="molecule type" value="Genomic_DNA"/>
</dbReference>
<dbReference type="Gene3D" id="3.40.50.720">
    <property type="entry name" value="NAD(P)-binding Rossmann-like Domain"/>
    <property type="match status" value="1"/>
</dbReference>
<keyword evidence="5 7" id="KW-0547">Nucleotide-binding</keyword>
<feature type="domain" description="Mur ligase C-terminal" evidence="9">
    <location>
        <begin position="309"/>
        <end position="421"/>
    </location>
</feature>
<dbReference type="GO" id="GO:0005737">
    <property type="term" value="C:cytoplasm"/>
    <property type="evidence" value="ECO:0007669"/>
    <property type="project" value="UniProtKB-SubCell"/>
</dbReference>
<dbReference type="STRING" id="490188.SAMN04488068_2941"/>
<dbReference type="UniPathway" id="UPA00219"/>
<sequence length="446" mass="46362">MSSTLSAIAERYRDQRLLIVGLGASGTSALRYLAAAGAHLVVCDSRLAPAGIDALRSAYPNVEFRLGSFDALPPLEQFAEAIVSPGVSLDEPLVRALTAAGVPVIGDIELFARAANAPVIGITGSNGKSTVTTLVGHMASAGGLRVRVGGNLGTPALDLLTDDAELYVLELSSFQLETTYNLALVAAANLNLSQDHLDRHGTMDHYAAVKARIFAHCQHAVVNRNDPLVMRHAPRHAISFGVDSSGDYGINAEQQLVHRGVAVMPVSELKIQGLHNAVNALAALALADAAGIARSGSLQALIEFRGLPHRCALVAEIAGVSYLDDSKGTNVGATLAALQGLDGPIVWIGGGQGKGQDFAPLAPLLADKGRAAIVFGADADAIERALTGALPVHRVGDLHAAVTLAHRLAMAGDRVLLSPACASLDQFRSYVERGQRFAQYVGGLTA</sequence>
<feature type="domain" description="Mur ligase central" evidence="10">
    <location>
        <begin position="122"/>
        <end position="287"/>
    </location>
</feature>
<gene>
    <name evidence="7" type="primary">murD</name>
    <name evidence="11" type="ORF">SAMN04488068_2941</name>
</gene>
<dbReference type="PANTHER" id="PTHR43692">
    <property type="entry name" value="UDP-N-ACETYLMURAMOYLALANINE--D-GLUTAMATE LIGASE"/>
    <property type="match status" value="1"/>
</dbReference>
<protein>
    <recommendedName>
        <fullName evidence="7 8">UDP-N-acetylmuramoylalanine--D-glutamate ligase</fullName>
        <ecNumber evidence="7 8">6.3.2.9</ecNumber>
    </recommendedName>
    <alternativeName>
        <fullName evidence="7">D-glutamic acid-adding enzyme</fullName>
    </alternativeName>
    <alternativeName>
        <fullName evidence="7">UDP-N-acetylmuramoyl-L-alanyl-D-glutamate synthetase</fullName>
    </alternativeName>
</protein>
<evidence type="ECO:0000256" key="3">
    <source>
        <dbReference type="ARBA" id="ARBA00022490"/>
    </source>
</evidence>
<comment type="pathway">
    <text evidence="2 7 8">Cell wall biogenesis; peptidoglycan biosynthesis.</text>
</comment>
<evidence type="ECO:0000256" key="1">
    <source>
        <dbReference type="ARBA" id="ARBA00004496"/>
    </source>
</evidence>
<dbReference type="GO" id="GO:0071555">
    <property type="term" value="P:cell wall organization"/>
    <property type="evidence" value="ECO:0007669"/>
    <property type="project" value="UniProtKB-KW"/>
</dbReference>
<keyword evidence="7 8" id="KW-0961">Cell wall biogenesis/degradation</keyword>